<organism evidence="1 2">
    <name type="scientific">Streptosporangium lutulentum</name>
    <dbReference type="NCBI Taxonomy" id="1461250"/>
    <lineage>
        <taxon>Bacteria</taxon>
        <taxon>Bacillati</taxon>
        <taxon>Actinomycetota</taxon>
        <taxon>Actinomycetes</taxon>
        <taxon>Streptosporangiales</taxon>
        <taxon>Streptosporangiaceae</taxon>
        <taxon>Streptosporangium</taxon>
    </lineage>
</organism>
<keyword evidence="2" id="KW-1185">Reference proteome</keyword>
<dbReference type="Proteomes" id="UP001225356">
    <property type="component" value="Unassembled WGS sequence"/>
</dbReference>
<protein>
    <submittedName>
        <fullName evidence="1">Uncharacterized protein</fullName>
    </submittedName>
</protein>
<evidence type="ECO:0000313" key="2">
    <source>
        <dbReference type="Proteomes" id="UP001225356"/>
    </source>
</evidence>
<name>A0ABT9Q886_9ACTN</name>
<evidence type="ECO:0000313" key="1">
    <source>
        <dbReference type="EMBL" id="MDP9842299.1"/>
    </source>
</evidence>
<accession>A0ABT9Q886</accession>
<comment type="caution">
    <text evidence="1">The sequence shown here is derived from an EMBL/GenBank/DDBJ whole genome shotgun (WGS) entry which is preliminary data.</text>
</comment>
<dbReference type="EMBL" id="JAUSQU010000001">
    <property type="protein sequence ID" value="MDP9842299.1"/>
    <property type="molecule type" value="Genomic_DNA"/>
</dbReference>
<reference evidence="1 2" key="1">
    <citation type="submission" date="2023-07" db="EMBL/GenBank/DDBJ databases">
        <title>Sequencing the genomes of 1000 actinobacteria strains.</title>
        <authorList>
            <person name="Klenk H.-P."/>
        </authorList>
    </citation>
    <scope>NUCLEOTIDE SEQUENCE [LARGE SCALE GENOMIC DNA]</scope>
    <source>
        <strain evidence="1 2">DSM 46740</strain>
    </source>
</reference>
<proteinExistence type="predicted"/>
<sequence>MTNGAATAIIDYHLDRLFEPTATLRPLPD</sequence>
<gene>
    <name evidence="1" type="ORF">J2853_001510</name>
</gene>